<keyword evidence="3 10" id="KW-0812">Transmembrane</keyword>
<evidence type="ECO:0000256" key="2">
    <source>
        <dbReference type="ARBA" id="ARBA00006643"/>
    </source>
</evidence>
<evidence type="ECO:0000256" key="6">
    <source>
        <dbReference type="ARBA" id="ARBA00022989"/>
    </source>
</evidence>
<evidence type="ECO:0000256" key="9">
    <source>
        <dbReference type="SAM" id="MobiDB-lite"/>
    </source>
</evidence>
<dbReference type="InterPro" id="IPR032867">
    <property type="entry name" value="DYW_dom"/>
</dbReference>
<dbReference type="Pfam" id="PF04142">
    <property type="entry name" value="Nuc_sug_transp"/>
    <property type="match status" value="1"/>
</dbReference>
<protein>
    <recommendedName>
        <fullName evidence="11">DYW domain-containing protein</fullName>
    </recommendedName>
</protein>
<feature type="domain" description="DYW" evidence="11">
    <location>
        <begin position="1027"/>
        <end position="1119"/>
    </location>
</feature>
<dbReference type="GO" id="GO:0009451">
    <property type="term" value="P:RNA modification"/>
    <property type="evidence" value="ECO:0007669"/>
    <property type="project" value="InterPro"/>
</dbReference>
<keyword evidence="13" id="KW-1185">Reference proteome</keyword>
<comment type="similarity">
    <text evidence="2">Belongs to the PPR family. PCMP-H subfamily.</text>
</comment>
<keyword evidence="7 10" id="KW-0472">Membrane</keyword>
<dbReference type="InterPro" id="IPR002885">
    <property type="entry name" value="PPR_rpt"/>
</dbReference>
<dbReference type="InterPro" id="IPR046848">
    <property type="entry name" value="E_motif"/>
</dbReference>
<evidence type="ECO:0000256" key="1">
    <source>
        <dbReference type="ARBA" id="ARBA00004141"/>
    </source>
</evidence>
<dbReference type="Pfam" id="PF13041">
    <property type="entry name" value="PPR_2"/>
    <property type="match status" value="2"/>
</dbReference>
<feature type="repeat" description="PPR" evidence="8">
    <location>
        <begin position="781"/>
        <end position="811"/>
    </location>
</feature>
<evidence type="ECO:0000256" key="10">
    <source>
        <dbReference type="SAM" id="Phobius"/>
    </source>
</evidence>
<feature type="transmembrane region" description="Helical" evidence="10">
    <location>
        <begin position="384"/>
        <end position="403"/>
    </location>
</feature>
<dbReference type="GO" id="GO:0008270">
    <property type="term" value="F:zinc ion binding"/>
    <property type="evidence" value="ECO:0007669"/>
    <property type="project" value="InterPro"/>
</dbReference>
<evidence type="ECO:0000256" key="8">
    <source>
        <dbReference type="PROSITE-ProRule" id="PRU00708"/>
    </source>
</evidence>
<dbReference type="Gene3D" id="1.25.40.10">
    <property type="entry name" value="Tetratricopeptide repeat domain"/>
    <property type="match status" value="3"/>
</dbReference>
<dbReference type="GO" id="GO:0015165">
    <property type="term" value="F:pyrimidine nucleotide-sugar transmembrane transporter activity"/>
    <property type="evidence" value="ECO:0007669"/>
    <property type="project" value="InterPro"/>
</dbReference>
<dbReference type="SUPFAM" id="SSF48452">
    <property type="entry name" value="TPR-like"/>
    <property type="match status" value="1"/>
</dbReference>
<dbReference type="GO" id="GO:0003723">
    <property type="term" value="F:RNA binding"/>
    <property type="evidence" value="ECO:0007669"/>
    <property type="project" value="InterPro"/>
</dbReference>
<comment type="subcellular location">
    <subcellularLocation>
        <location evidence="1">Membrane</location>
        <topology evidence="1">Multi-pass membrane protein</topology>
    </subcellularLocation>
</comment>
<reference evidence="12" key="1">
    <citation type="submission" date="2020-08" db="EMBL/GenBank/DDBJ databases">
        <title>Plant Genome Project.</title>
        <authorList>
            <person name="Zhang R.-G."/>
        </authorList>
    </citation>
    <scope>NUCLEOTIDE SEQUENCE</scope>
    <source>
        <strain evidence="12">WSP0</strain>
        <tissue evidence="12">Leaf</tissue>
    </source>
</reference>
<feature type="repeat" description="PPR" evidence="8">
    <location>
        <begin position="615"/>
        <end position="649"/>
    </location>
</feature>
<dbReference type="InterPro" id="IPR011990">
    <property type="entry name" value="TPR-like_helical_dom_sf"/>
</dbReference>
<feature type="repeat" description="PPR" evidence="8">
    <location>
        <begin position="812"/>
        <end position="846"/>
    </location>
</feature>
<accession>A0AAV6IDZ2</accession>
<dbReference type="FunFam" id="1.25.40.10:FF:002148">
    <property type="entry name" value="Pentatricopeptide repeat-containing protein At2g29760, chloroplastic"/>
    <property type="match status" value="1"/>
</dbReference>
<dbReference type="Pfam" id="PF14432">
    <property type="entry name" value="DYW_deaminase"/>
    <property type="match status" value="1"/>
</dbReference>
<dbReference type="InterPro" id="IPR007271">
    <property type="entry name" value="Nuc_sug_transpt"/>
</dbReference>
<feature type="compositionally biased region" description="Pro residues" evidence="9">
    <location>
        <begin position="452"/>
        <end position="468"/>
    </location>
</feature>
<sequence>MPVQLFILRTIDLAVPVSNVASLGSSSSERLKWKRKSIVTLALTALTSSQAILIFWSKRAGKYEYSVTTANFLVEALKCALSLAGLVRIWRSEGVTDDNRLSTTLDEVSVYPIPAALYLIKNLLQYYIFAYVDAPGYQILKNLNIISTGVLYRIILKKKLSEIQWAAFILLSAGCTTAQLNPSSDRVLQTPFQGWVMAIVSHGTSKWFCRSYTEVNPAIIKKRPSRNINVQNFWLYVFGMGFNAIAILIQDFDAVMNNGIAVSMVMKYADNIVKLRIFNSLVWFNFFLHAFFCRVMLGHISQLGHLDAAALAPCGAVHMGRVEGNAEEPNFVLHGCRMVDTSLEGFMDFVDSVGFFSFYLLLFGVLGSHPPPCVFYFSGNAADCCCFCVSIWVSSLAPLFPWLHIRYSLARQNPVLSVPNEMKATSLLPPRLKRILLPIPSSSSSSSFKVLPPLPHTTSPPPPQPQPQPLLLRSRPYSLTATSTGATADSCNMLISPTDEYRSNATSNSSPLAGVKIIIEEFTKFCYQRDLPRAMNALDSMQNHNLWADSVTYSELLKCCLSRSAVHQARLVHKHLFSRGHQPKTFLVNILLNMYLKFNLLDEAQALFDQMTDRNVVSWTTMIAAYTNAMLNDKALEFLILMLRDGVRPNMFTYSSVLRACHGLPNLRQLHSCIIKTGLDSDVFVRSALIDIYSKWGESHNARHIFDEMVTGDAIVWNSIIGSFAQNTDGHEALNLFKRMKQAGFWADQATLTSVLRACTGLALLELGRQAHVHVIKFKQDLILNNALLDMYCKCGSLEDANSTFTRMVNKDVISWSTMITGLAQNGFSRGALELFELMKASGTKPNYITIVGVLFACSHAGLVEDGQYYFQSMKTCFGIDPGREHYGCMVDLLGRAGKLDEAVKLINQMEYEPDAVMWRALLGACRVHRDTDLAIYSAKKILNLEPNNAGTYILLSNIYANSQRWEDVAVLRTTMRDRGVRKEPGCSWIEVNKQIHAFIIGDNSHPEIKAISTELNQLIWKLKELGYVPQTDLILQDVEGEQKEDSLSYHSEKLAIVFGMMSLQRETTIRIRKNLRICGDCHVFAKLVANIEHRNIVIRDPIRYHHFSNGVCSCGDYW</sequence>
<dbReference type="AlphaFoldDB" id="A0AAV6IDZ2"/>
<feature type="transmembrane region" description="Helical" evidence="10">
    <location>
        <begin position="277"/>
        <end position="297"/>
    </location>
</feature>
<gene>
    <name evidence="12" type="ORF">RHGRI_032988</name>
</gene>
<dbReference type="Pfam" id="PF01535">
    <property type="entry name" value="PPR"/>
    <property type="match status" value="4"/>
</dbReference>
<evidence type="ECO:0000256" key="4">
    <source>
        <dbReference type="ARBA" id="ARBA00022737"/>
    </source>
</evidence>
<feature type="region of interest" description="Disordered" evidence="9">
    <location>
        <begin position="442"/>
        <end position="471"/>
    </location>
</feature>
<evidence type="ECO:0000313" key="13">
    <source>
        <dbReference type="Proteomes" id="UP000823749"/>
    </source>
</evidence>
<dbReference type="NCBIfam" id="TIGR00756">
    <property type="entry name" value="PPR"/>
    <property type="match status" value="3"/>
</dbReference>
<proteinExistence type="inferred from homology"/>
<evidence type="ECO:0000256" key="5">
    <source>
        <dbReference type="ARBA" id="ARBA00022946"/>
    </source>
</evidence>
<organism evidence="12 13">
    <name type="scientific">Rhododendron griersonianum</name>
    <dbReference type="NCBI Taxonomy" id="479676"/>
    <lineage>
        <taxon>Eukaryota</taxon>
        <taxon>Viridiplantae</taxon>
        <taxon>Streptophyta</taxon>
        <taxon>Embryophyta</taxon>
        <taxon>Tracheophyta</taxon>
        <taxon>Spermatophyta</taxon>
        <taxon>Magnoliopsida</taxon>
        <taxon>eudicotyledons</taxon>
        <taxon>Gunneridae</taxon>
        <taxon>Pentapetalae</taxon>
        <taxon>asterids</taxon>
        <taxon>Ericales</taxon>
        <taxon>Ericaceae</taxon>
        <taxon>Ericoideae</taxon>
        <taxon>Rhodoreae</taxon>
        <taxon>Rhododendron</taxon>
    </lineage>
</organism>
<evidence type="ECO:0000256" key="3">
    <source>
        <dbReference type="ARBA" id="ARBA00022692"/>
    </source>
</evidence>
<feature type="repeat" description="PPR" evidence="8">
    <location>
        <begin position="549"/>
        <end position="583"/>
    </location>
</feature>
<evidence type="ECO:0000313" key="12">
    <source>
        <dbReference type="EMBL" id="KAG5526917.1"/>
    </source>
</evidence>
<feature type="transmembrane region" description="Helical" evidence="10">
    <location>
        <begin position="233"/>
        <end position="256"/>
    </location>
</feature>
<keyword evidence="6 10" id="KW-1133">Transmembrane helix</keyword>
<dbReference type="PANTHER" id="PTHR47926">
    <property type="entry name" value="PENTATRICOPEPTIDE REPEAT-CONTAINING PROTEIN"/>
    <property type="match status" value="1"/>
</dbReference>
<feature type="repeat" description="PPR" evidence="8">
    <location>
        <begin position="713"/>
        <end position="747"/>
    </location>
</feature>
<evidence type="ECO:0000259" key="11">
    <source>
        <dbReference type="Pfam" id="PF14432"/>
    </source>
</evidence>
<dbReference type="Pfam" id="PF20431">
    <property type="entry name" value="E_motif"/>
    <property type="match status" value="1"/>
</dbReference>
<comment type="caution">
    <text evidence="12">The sequence shown here is derived from an EMBL/GenBank/DDBJ whole genome shotgun (WGS) entry which is preliminary data.</text>
</comment>
<evidence type="ECO:0000256" key="7">
    <source>
        <dbReference type="ARBA" id="ARBA00023136"/>
    </source>
</evidence>
<dbReference type="Proteomes" id="UP000823749">
    <property type="component" value="Chromosome 11"/>
</dbReference>
<dbReference type="PANTHER" id="PTHR47926:SF420">
    <property type="entry name" value="REPEAT-CONTAINING PROTEIN, PUTATIVE-RELATED"/>
    <property type="match status" value="1"/>
</dbReference>
<dbReference type="PROSITE" id="PS51375">
    <property type="entry name" value="PPR"/>
    <property type="match status" value="5"/>
</dbReference>
<keyword evidence="5" id="KW-0809">Transit peptide</keyword>
<feature type="transmembrane region" description="Helical" evidence="10">
    <location>
        <begin position="356"/>
        <end position="377"/>
    </location>
</feature>
<dbReference type="InterPro" id="IPR046960">
    <property type="entry name" value="PPR_At4g14850-like_plant"/>
</dbReference>
<dbReference type="FunFam" id="1.25.40.10:FF:000380">
    <property type="entry name" value="Pentatricopeptide repeat-containing protein, chloroplastic"/>
    <property type="match status" value="1"/>
</dbReference>
<dbReference type="GO" id="GO:0000139">
    <property type="term" value="C:Golgi membrane"/>
    <property type="evidence" value="ECO:0007669"/>
    <property type="project" value="InterPro"/>
</dbReference>
<name>A0AAV6IDZ2_9ERIC</name>
<keyword evidence="4" id="KW-0677">Repeat</keyword>
<dbReference type="EMBL" id="JACTNZ010000011">
    <property type="protein sequence ID" value="KAG5526917.1"/>
    <property type="molecule type" value="Genomic_DNA"/>
</dbReference>
<dbReference type="FunFam" id="1.25.40.10:FF:000488">
    <property type="entry name" value="Pentatricopeptide repeat-containing protein, mitochondrial"/>
    <property type="match status" value="1"/>
</dbReference>